<reference evidence="1" key="1">
    <citation type="journal article" date="2023" name="Insect Mol. Biol.">
        <title>Genome sequencing provides insights into the evolution of gene families encoding plant cell wall-degrading enzymes in longhorned beetles.</title>
        <authorList>
            <person name="Shin N.R."/>
            <person name="Okamura Y."/>
            <person name="Kirsch R."/>
            <person name="Pauchet Y."/>
        </authorList>
    </citation>
    <scope>NUCLEOTIDE SEQUENCE</scope>
    <source>
        <strain evidence="1">AMC_N1</strain>
    </source>
</reference>
<name>A0AAV8Y0S6_9CUCU</name>
<comment type="caution">
    <text evidence="1">The sequence shown here is derived from an EMBL/GenBank/DDBJ whole genome shotgun (WGS) entry which is preliminary data.</text>
</comment>
<feature type="non-terminal residue" evidence="1">
    <location>
        <position position="151"/>
    </location>
</feature>
<proteinExistence type="predicted"/>
<evidence type="ECO:0000313" key="1">
    <source>
        <dbReference type="EMBL" id="KAJ8944977.1"/>
    </source>
</evidence>
<protein>
    <submittedName>
        <fullName evidence="1">Uncharacterized protein</fullName>
    </submittedName>
</protein>
<gene>
    <name evidence="1" type="ORF">NQ318_018441</name>
</gene>
<dbReference type="Proteomes" id="UP001162162">
    <property type="component" value="Unassembled WGS sequence"/>
</dbReference>
<accession>A0AAV8Y0S6</accession>
<sequence>MLMRKNAKGLPLITCFAHSARHQHSLAKPRIVYVIDFPRSGRRKITDVQVAEDFQQNKNLANIKLLAINSVTATSKRLFNLKKAAWKLACLWITEVLHVLVRCAQLKELLLLAQSVRENRRTSTRHRAQQLDVSRTSLRRILHKDLGLFAY</sequence>
<dbReference type="EMBL" id="JAPWTK010000232">
    <property type="protein sequence ID" value="KAJ8944977.1"/>
    <property type="molecule type" value="Genomic_DNA"/>
</dbReference>
<keyword evidence="2" id="KW-1185">Reference proteome</keyword>
<dbReference type="AlphaFoldDB" id="A0AAV8Y0S6"/>
<organism evidence="1 2">
    <name type="scientific">Aromia moschata</name>
    <dbReference type="NCBI Taxonomy" id="1265417"/>
    <lineage>
        <taxon>Eukaryota</taxon>
        <taxon>Metazoa</taxon>
        <taxon>Ecdysozoa</taxon>
        <taxon>Arthropoda</taxon>
        <taxon>Hexapoda</taxon>
        <taxon>Insecta</taxon>
        <taxon>Pterygota</taxon>
        <taxon>Neoptera</taxon>
        <taxon>Endopterygota</taxon>
        <taxon>Coleoptera</taxon>
        <taxon>Polyphaga</taxon>
        <taxon>Cucujiformia</taxon>
        <taxon>Chrysomeloidea</taxon>
        <taxon>Cerambycidae</taxon>
        <taxon>Cerambycinae</taxon>
        <taxon>Callichromatini</taxon>
        <taxon>Aromia</taxon>
    </lineage>
</organism>
<evidence type="ECO:0000313" key="2">
    <source>
        <dbReference type="Proteomes" id="UP001162162"/>
    </source>
</evidence>